<dbReference type="EMBL" id="JAHFXF010000050">
    <property type="protein sequence ID" value="KAG9698601.1"/>
    <property type="molecule type" value="Genomic_DNA"/>
</dbReference>
<dbReference type="InterPro" id="IPR051604">
    <property type="entry name" value="Ergot_Alk_Oxidoreductase"/>
</dbReference>
<dbReference type="AlphaFoldDB" id="A0A9P8EU50"/>
<dbReference type="InterPro" id="IPR008030">
    <property type="entry name" value="NmrA-like"/>
</dbReference>
<comment type="caution">
    <text evidence="2">The sequence shown here is derived from an EMBL/GenBank/DDBJ whole genome shotgun (WGS) entry which is preliminary data.</text>
</comment>
<dbReference type="Pfam" id="PF05368">
    <property type="entry name" value="NmrA"/>
    <property type="match status" value="1"/>
</dbReference>
<dbReference type="Proteomes" id="UP000779574">
    <property type="component" value="Unassembled WGS sequence"/>
</dbReference>
<proteinExistence type="predicted"/>
<dbReference type="Gene3D" id="3.40.50.720">
    <property type="entry name" value="NAD(P)-binding Rossmann-like Domain"/>
    <property type="match status" value="1"/>
</dbReference>
<dbReference type="InterPro" id="IPR036291">
    <property type="entry name" value="NAD(P)-bd_dom_sf"/>
</dbReference>
<dbReference type="PANTHER" id="PTHR43162">
    <property type="match status" value="1"/>
</dbReference>
<reference evidence="2" key="2">
    <citation type="submission" date="2021-08" db="EMBL/GenBank/DDBJ databases">
        <authorList>
            <person name="Gostincar C."/>
            <person name="Sun X."/>
            <person name="Song Z."/>
            <person name="Gunde-Cimerman N."/>
        </authorList>
    </citation>
    <scope>NUCLEOTIDE SEQUENCE</scope>
    <source>
        <strain evidence="2">EXF-9911</strain>
    </source>
</reference>
<dbReference type="SUPFAM" id="SSF51735">
    <property type="entry name" value="NAD(P)-binding Rossmann-fold domains"/>
    <property type="match status" value="1"/>
</dbReference>
<name>A0A9P8EU50_AURME</name>
<evidence type="ECO:0000313" key="2">
    <source>
        <dbReference type="EMBL" id="KAG9698601.1"/>
    </source>
</evidence>
<sequence length="307" mass="34383">MSAKSEQDLLLVTCASGKQGTGLLPHIAKKWKRLRLHAGSGASKERLQKQYPSAEVIVGDMADPTTAPKLLEGVTCCFMVCPPLQHETMAIYHMIDAAVAQRAAGGPFAHMVYSSVIFPILRKLLNHDNKRYAEEYLIESGLPYTILQPTHMMENFPMEKVVREAEPVYPSPYNPEIVFTWVTAKDVGEAAACVIEERQKHFYATYSLVGTEPATYTEAVRQVSRVIGKGIRIKRIPLEQAVDGLVRRNKNESMRPFATRLLVYYNERGLIGNTNVLEMLLGRKPTSCVEWAKLKANEIMDEPTDST</sequence>
<dbReference type="PANTHER" id="PTHR43162:SF1">
    <property type="entry name" value="PRESTALK A DIFFERENTIATION PROTEIN A"/>
    <property type="match status" value="1"/>
</dbReference>
<feature type="domain" description="NmrA-like" evidence="1">
    <location>
        <begin position="7"/>
        <end position="254"/>
    </location>
</feature>
<evidence type="ECO:0000313" key="3">
    <source>
        <dbReference type="Proteomes" id="UP000779574"/>
    </source>
</evidence>
<dbReference type="OrthoDB" id="419598at2759"/>
<dbReference type="Gene3D" id="3.90.25.10">
    <property type="entry name" value="UDP-galactose 4-epimerase, domain 1"/>
    <property type="match status" value="1"/>
</dbReference>
<gene>
    <name evidence="2" type="ORF">KCU76_g2132</name>
</gene>
<organism evidence="2 3">
    <name type="scientific">Aureobasidium melanogenum</name>
    <name type="common">Aureobasidium pullulans var. melanogenum</name>
    <dbReference type="NCBI Taxonomy" id="46634"/>
    <lineage>
        <taxon>Eukaryota</taxon>
        <taxon>Fungi</taxon>
        <taxon>Dikarya</taxon>
        <taxon>Ascomycota</taxon>
        <taxon>Pezizomycotina</taxon>
        <taxon>Dothideomycetes</taxon>
        <taxon>Dothideomycetidae</taxon>
        <taxon>Dothideales</taxon>
        <taxon>Saccotheciaceae</taxon>
        <taxon>Aureobasidium</taxon>
    </lineage>
</organism>
<accession>A0A9P8EU50</accession>
<protein>
    <submittedName>
        <fullName evidence="2">NAD(P)-binding protein</fullName>
    </submittedName>
</protein>
<reference evidence="2" key="1">
    <citation type="journal article" date="2021" name="J Fungi (Basel)">
        <title>Virulence traits and population genomics of the black yeast Aureobasidium melanogenum.</title>
        <authorList>
            <person name="Cernosa A."/>
            <person name="Sun X."/>
            <person name="Gostincar C."/>
            <person name="Fang C."/>
            <person name="Gunde-Cimerman N."/>
            <person name="Song Z."/>
        </authorList>
    </citation>
    <scope>NUCLEOTIDE SEQUENCE</scope>
    <source>
        <strain evidence="2">EXF-9911</strain>
    </source>
</reference>
<evidence type="ECO:0000259" key="1">
    <source>
        <dbReference type="Pfam" id="PF05368"/>
    </source>
</evidence>
<feature type="non-terminal residue" evidence="2">
    <location>
        <position position="1"/>
    </location>
</feature>